<dbReference type="GO" id="GO:0004497">
    <property type="term" value="F:monooxygenase activity"/>
    <property type="evidence" value="ECO:0007669"/>
    <property type="project" value="TreeGrafter"/>
</dbReference>
<sequence length="374" mass="41116">MSQPQTKLSYDVVIVGAGAAGVGCGVVLKELGLEHFTILERHQVGASFSRWPQEMNFITPSFPSHGFGLLDLNAVTLKTSPAIAFRREHISGKQYALYLQTVADHFELPIQTEVDVKTVEPLPQGGFTLHTSSGDLSTQFVIWAAGEYQYPQLNPFPGAEHCLHNTQIRSWAELEGDEFLIIGGYESGMDAATNLVALGKKVGVLDRTGAWADPDTDPSVSLSPYTLQRLEFVYRTGRLDMVGDAPIEEVKPVPGGYAVYSEYQKWVTAHPPILCTGFDTSLKQIAPLFDWSEGYAALTENDESTLTPGLFVSGPSVRHGDLIFCFIYKFRQRFAVVAHAIAQRLDLDPTPLEAYREAGLFLDDLSCCSNDCIC</sequence>
<dbReference type="Gene3D" id="3.50.50.60">
    <property type="entry name" value="FAD/NAD(P)-binding domain"/>
    <property type="match status" value="2"/>
</dbReference>
<protein>
    <submittedName>
        <fullName evidence="2">Flavin-dependent oxidoreductase</fullName>
    </submittedName>
</protein>
<organism evidence="2 3">
    <name type="scientific">Halomicronema hongdechloris C2206</name>
    <dbReference type="NCBI Taxonomy" id="1641165"/>
    <lineage>
        <taxon>Bacteria</taxon>
        <taxon>Bacillati</taxon>
        <taxon>Cyanobacteriota</taxon>
        <taxon>Cyanophyceae</taxon>
        <taxon>Nodosilineales</taxon>
        <taxon>Nodosilineaceae</taxon>
        <taxon>Halomicronema</taxon>
    </lineage>
</organism>
<dbReference type="KEGG" id="hhg:XM38_046810"/>
<dbReference type="SUPFAM" id="SSF51905">
    <property type="entry name" value="FAD/NAD(P)-binding domain"/>
    <property type="match status" value="2"/>
</dbReference>
<dbReference type="PRINTS" id="PR00368">
    <property type="entry name" value="FADPNR"/>
</dbReference>
<dbReference type="PROSITE" id="PS51257">
    <property type="entry name" value="PROKAR_LIPOPROTEIN"/>
    <property type="match status" value="1"/>
</dbReference>
<gene>
    <name evidence="2" type="ORF">XM38_046810</name>
</gene>
<dbReference type="GO" id="GO:0050660">
    <property type="term" value="F:flavin adenine dinucleotide binding"/>
    <property type="evidence" value="ECO:0007669"/>
    <property type="project" value="TreeGrafter"/>
</dbReference>
<keyword evidence="1" id="KW-0560">Oxidoreductase</keyword>
<dbReference type="PANTHER" id="PTHR43539:SF89">
    <property type="entry name" value="NAD(P)-BINDING DOMAIN-CONTAINING PROTEIN"/>
    <property type="match status" value="1"/>
</dbReference>
<dbReference type="RefSeq" id="WP_080811386.1">
    <property type="nucleotide sequence ID" value="NZ_CP021983.2"/>
</dbReference>
<keyword evidence="3" id="KW-1185">Reference proteome</keyword>
<dbReference type="AlphaFoldDB" id="A0A1Z3HTT6"/>
<evidence type="ECO:0000313" key="2">
    <source>
        <dbReference type="EMBL" id="ASC73709.1"/>
    </source>
</evidence>
<accession>A0A1Z3HTT6</accession>
<dbReference type="OrthoDB" id="178899at2"/>
<evidence type="ECO:0000313" key="3">
    <source>
        <dbReference type="Proteomes" id="UP000191901"/>
    </source>
</evidence>
<name>A0A1Z3HTT6_9CYAN</name>
<dbReference type="STRING" id="1641165.XM38_17810"/>
<dbReference type="Proteomes" id="UP000191901">
    <property type="component" value="Chromosome"/>
</dbReference>
<proteinExistence type="predicted"/>
<dbReference type="PANTHER" id="PTHR43539">
    <property type="entry name" value="FLAVIN-BINDING MONOOXYGENASE-LIKE PROTEIN (AFU_ORTHOLOGUE AFUA_4G09220)"/>
    <property type="match status" value="1"/>
</dbReference>
<dbReference type="EMBL" id="CP021983">
    <property type="protein sequence ID" value="ASC73709.1"/>
    <property type="molecule type" value="Genomic_DNA"/>
</dbReference>
<dbReference type="PRINTS" id="PR00469">
    <property type="entry name" value="PNDRDTASEII"/>
</dbReference>
<dbReference type="InterPro" id="IPR036188">
    <property type="entry name" value="FAD/NAD-bd_sf"/>
</dbReference>
<dbReference type="Pfam" id="PF13738">
    <property type="entry name" value="Pyr_redox_3"/>
    <property type="match status" value="1"/>
</dbReference>
<reference evidence="2 3" key="1">
    <citation type="journal article" date="2016" name="Biochim. Biophys. Acta">
        <title>Characterization of red-shifted phycobilisomes isolated from the chlorophyll f-containing cyanobacterium Halomicronema hongdechloris.</title>
        <authorList>
            <person name="Li Y."/>
            <person name="Lin Y."/>
            <person name="Garvey C.J."/>
            <person name="Birch D."/>
            <person name="Corkery R.W."/>
            <person name="Loughlin P.C."/>
            <person name="Scheer H."/>
            <person name="Willows R.D."/>
            <person name="Chen M."/>
        </authorList>
    </citation>
    <scope>NUCLEOTIDE SEQUENCE [LARGE SCALE GENOMIC DNA]</scope>
    <source>
        <strain evidence="2 3">C2206</strain>
    </source>
</reference>
<evidence type="ECO:0000256" key="1">
    <source>
        <dbReference type="ARBA" id="ARBA00023002"/>
    </source>
</evidence>
<dbReference type="InterPro" id="IPR050982">
    <property type="entry name" value="Auxin_biosynth/cation_transpt"/>
</dbReference>